<dbReference type="InterPro" id="IPR016181">
    <property type="entry name" value="Acyl_CoA_acyltransferase"/>
</dbReference>
<evidence type="ECO:0000313" key="3">
    <source>
        <dbReference type="EMBL" id="EEH37251.1"/>
    </source>
</evidence>
<feature type="compositionally biased region" description="Low complexity" evidence="1">
    <location>
        <begin position="76"/>
        <end position="99"/>
    </location>
</feature>
<dbReference type="VEuPathDB" id="FungiDB:PAAG_07807"/>
<proteinExistence type="predicted"/>
<dbReference type="PANTHER" id="PTHR42791">
    <property type="entry name" value="GNAT FAMILY ACETYLTRANSFERASE"/>
    <property type="match status" value="1"/>
</dbReference>
<dbReference type="InterPro" id="IPR000182">
    <property type="entry name" value="GNAT_dom"/>
</dbReference>
<name>C1HA78_PARBA</name>
<dbReference type="PROSITE" id="PS51186">
    <property type="entry name" value="GNAT"/>
    <property type="match status" value="1"/>
</dbReference>
<dbReference type="GO" id="GO:0016747">
    <property type="term" value="F:acyltransferase activity, transferring groups other than amino-acyl groups"/>
    <property type="evidence" value="ECO:0007669"/>
    <property type="project" value="InterPro"/>
</dbReference>
<protein>
    <recommendedName>
        <fullName evidence="2">N-acetyltransferase domain-containing protein</fullName>
    </recommendedName>
</protein>
<keyword evidence="4" id="KW-1185">Reference proteome</keyword>
<dbReference type="SUPFAM" id="SSF55729">
    <property type="entry name" value="Acyl-CoA N-acyltransferases (Nat)"/>
    <property type="match status" value="1"/>
</dbReference>
<dbReference type="OrthoDB" id="410198at2759"/>
<evidence type="ECO:0000256" key="1">
    <source>
        <dbReference type="SAM" id="MobiDB-lite"/>
    </source>
</evidence>
<dbReference type="eggNOG" id="ENOG502RB1H">
    <property type="taxonomic scope" value="Eukaryota"/>
</dbReference>
<dbReference type="GeneID" id="9093747"/>
<dbReference type="Pfam" id="PF00583">
    <property type="entry name" value="Acetyltransf_1"/>
    <property type="match status" value="1"/>
</dbReference>
<feature type="domain" description="N-acetyltransferase" evidence="2">
    <location>
        <begin position="105"/>
        <end position="263"/>
    </location>
</feature>
<dbReference type="KEGG" id="pbl:PAAG_07807"/>
<dbReference type="RefSeq" id="XP_002790508.1">
    <property type="nucleotide sequence ID" value="XM_002790462.1"/>
</dbReference>
<dbReference type="CDD" id="cd04301">
    <property type="entry name" value="NAT_SF"/>
    <property type="match status" value="1"/>
</dbReference>
<dbReference type="AlphaFoldDB" id="C1HA78"/>
<accession>C1HA78</accession>
<evidence type="ECO:0000259" key="2">
    <source>
        <dbReference type="PROSITE" id="PS51186"/>
    </source>
</evidence>
<feature type="region of interest" description="Disordered" evidence="1">
    <location>
        <begin position="76"/>
        <end position="105"/>
    </location>
</feature>
<dbReference type="Proteomes" id="UP000002059">
    <property type="component" value="Partially assembled WGS sequence"/>
</dbReference>
<dbReference type="OMA" id="KWYTDRE"/>
<gene>
    <name evidence="3" type="ORF">PAAG_07807</name>
</gene>
<sequence>MSFTIEIVTSPSDAPVLGKIKSDAFETSTLTRYALCWAGTPRETVEKWYTDREEQDLQDPNQYTIISVLADPDTNGVTVNNSGSGSGSVTGHRNNNNRNMKTSNTTCRNRTVASWARFGIPHAKPKQGNGQMEEPEYKKLKQHLIQNPPTGCHPGIYAAFRRGILEARERYLDEEKDYVLEILATSPAFERQGHASRLLKWGIEKAEADGARILLEATPAGLPLYQRLGWNVVDEMRIKLADHGVDAEGDGDGCAVLYIMIREPQGNSNTSCGID</sequence>
<dbReference type="EMBL" id="KN294016">
    <property type="protein sequence ID" value="EEH37251.1"/>
    <property type="molecule type" value="Genomic_DNA"/>
</dbReference>
<dbReference type="Gene3D" id="3.40.630.30">
    <property type="match status" value="1"/>
</dbReference>
<reference evidence="3 4" key="1">
    <citation type="journal article" date="2011" name="PLoS Genet.">
        <title>Comparative genomic analysis of human fungal pathogens causing paracoccidioidomycosis.</title>
        <authorList>
            <person name="Desjardins C.A."/>
            <person name="Champion M.D."/>
            <person name="Holder J.W."/>
            <person name="Muszewska A."/>
            <person name="Goldberg J."/>
            <person name="Bailao A.M."/>
            <person name="Brigido M.M."/>
            <person name="Ferreira M.E."/>
            <person name="Garcia A.M."/>
            <person name="Grynberg M."/>
            <person name="Gujja S."/>
            <person name="Heiman D.I."/>
            <person name="Henn M.R."/>
            <person name="Kodira C.D."/>
            <person name="Leon-Narvaez H."/>
            <person name="Longo L.V."/>
            <person name="Ma L.J."/>
            <person name="Malavazi I."/>
            <person name="Matsuo A.L."/>
            <person name="Morais F.V."/>
            <person name="Pereira M."/>
            <person name="Rodriguez-Brito S."/>
            <person name="Sakthikumar S."/>
            <person name="Salem-Izacc S.M."/>
            <person name="Sykes S.M."/>
            <person name="Teixeira M.M."/>
            <person name="Vallejo M.C."/>
            <person name="Walter M.E."/>
            <person name="Yandava C."/>
            <person name="Young S."/>
            <person name="Zeng Q."/>
            <person name="Zucker J."/>
            <person name="Felipe M.S."/>
            <person name="Goldman G.H."/>
            <person name="Haas B.J."/>
            <person name="McEwen J.G."/>
            <person name="Nino-Vega G."/>
            <person name="Puccia R."/>
            <person name="San-Blas G."/>
            <person name="Soares C.M."/>
            <person name="Birren B.W."/>
            <person name="Cuomo C.A."/>
        </authorList>
    </citation>
    <scope>NUCLEOTIDE SEQUENCE [LARGE SCALE GENOMIC DNA]</scope>
    <source>
        <strain evidence="4">ATCC MYA-826 / Pb01</strain>
    </source>
</reference>
<dbReference type="PANTHER" id="PTHR42791:SF2">
    <property type="entry name" value="N-ACETYLTRANSFERASE DOMAIN-CONTAINING PROTEIN"/>
    <property type="match status" value="1"/>
</dbReference>
<evidence type="ECO:0000313" key="4">
    <source>
        <dbReference type="Proteomes" id="UP000002059"/>
    </source>
</evidence>
<organism evidence="3 4">
    <name type="scientific">Paracoccidioides lutzii (strain ATCC MYA-826 / Pb01)</name>
    <name type="common">Paracoccidioides brasiliensis</name>
    <dbReference type="NCBI Taxonomy" id="502779"/>
    <lineage>
        <taxon>Eukaryota</taxon>
        <taxon>Fungi</taxon>
        <taxon>Dikarya</taxon>
        <taxon>Ascomycota</taxon>
        <taxon>Pezizomycotina</taxon>
        <taxon>Eurotiomycetes</taxon>
        <taxon>Eurotiomycetidae</taxon>
        <taxon>Onygenales</taxon>
        <taxon>Ajellomycetaceae</taxon>
        <taxon>Paracoccidioides</taxon>
    </lineage>
</organism>
<dbReference type="InterPro" id="IPR052523">
    <property type="entry name" value="Trichothecene_AcTrans"/>
</dbReference>
<dbReference type="HOGENOM" id="CLU_060131_6_3_1"/>